<sequence>MFARNCFDLLKDSNLTLNVNTSKSVKGIRAAVNELSIGGGQGITQMMRINRSKKDNIKLEHCGEEIEWVEKLKYLDVLVD</sequence>
<dbReference type="OrthoDB" id="2318150at2759"/>
<dbReference type="EMBL" id="REGN01009745">
    <property type="protein sequence ID" value="RNA00453.1"/>
    <property type="molecule type" value="Genomic_DNA"/>
</dbReference>
<dbReference type="AlphaFoldDB" id="A0A3M7PMX6"/>
<gene>
    <name evidence="1" type="ORF">BpHYR1_015408</name>
</gene>
<dbReference type="Proteomes" id="UP000276133">
    <property type="component" value="Unassembled WGS sequence"/>
</dbReference>
<organism evidence="1 2">
    <name type="scientific">Brachionus plicatilis</name>
    <name type="common">Marine rotifer</name>
    <name type="synonym">Brachionus muelleri</name>
    <dbReference type="NCBI Taxonomy" id="10195"/>
    <lineage>
        <taxon>Eukaryota</taxon>
        <taxon>Metazoa</taxon>
        <taxon>Spiralia</taxon>
        <taxon>Gnathifera</taxon>
        <taxon>Rotifera</taxon>
        <taxon>Eurotatoria</taxon>
        <taxon>Monogononta</taxon>
        <taxon>Pseudotrocha</taxon>
        <taxon>Ploima</taxon>
        <taxon>Brachionidae</taxon>
        <taxon>Brachionus</taxon>
    </lineage>
</organism>
<accession>A0A3M7PMX6</accession>
<keyword evidence="2" id="KW-1185">Reference proteome</keyword>
<reference evidence="1 2" key="1">
    <citation type="journal article" date="2018" name="Sci. Rep.">
        <title>Genomic signatures of local adaptation to the degree of environmental predictability in rotifers.</title>
        <authorList>
            <person name="Franch-Gras L."/>
            <person name="Hahn C."/>
            <person name="Garcia-Roger E.M."/>
            <person name="Carmona M.J."/>
            <person name="Serra M."/>
            <person name="Gomez A."/>
        </authorList>
    </citation>
    <scope>NUCLEOTIDE SEQUENCE [LARGE SCALE GENOMIC DNA]</scope>
    <source>
        <strain evidence="1">HYR1</strain>
    </source>
</reference>
<comment type="caution">
    <text evidence="1">The sequence shown here is derived from an EMBL/GenBank/DDBJ whole genome shotgun (WGS) entry which is preliminary data.</text>
</comment>
<name>A0A3M7PMX6_BRAPC</name>
<evidence type="ECO:0000313" key="2">
    <source>
        <dbReference type="Proteomes" id="UP000276133"/>
    </source>
</evidence>
<proteinExistence type="predicted"/>
<protein>
    <submittedName>
        <fullName evidence="1">Uncharacterized protein</fullName>
    </submittedName>
</protein>
<evidence type="ECO:0000313" key="1">
    <source>
        <dbReference type="EMBL" id="RNA00453.1"/>
    </source>
</evidence>